<dbReference type="AlphaFoldDB" id="A0AAQ3MIU6"/>
<name>A0AAQ3MIU6_VIGMU</name>
<keyword evidence="2" id="KW-1185">Reference proteome</keyword>
<reference evidence="1 2" key="1">
    <citation type="journal article" date="2023" name="Life. Sci Alliance">
        <title>Evolutionary insights into 3D genome organization and epigenetic landscape of Vigna mungo.</title>
        <authorList>
            <person name="Junaid A."/>
            <person name="Singh B."/>
            <person name="Bhatia S."/>
        </authorList>
    </citation>
    <scope>NUCLEOTIDE SEQUENCE [LARGE SCALE GENOMIC DNA]</scope>
    <source>
        <strain evidence="1">Urdbean</strain>
    </source>
</reference>
<proteinExistence type="predicted"/>
<sequence>MSITHSSFLLISPSHPPPPLQFHNAKMSTTVHRFSHAPRRSHASPENGVVFLILRKSENYSVHGFEIMESLTGVGERVLEEVIGDHVFDEDAGNPPPWIDFAIGAEEDDAIRDKGGGYEMLLSVSDRGCLNLELEFGGRCANGDSVGPRWVKWLAVVGNAA</sequence>
<organism evidence="1 2">
    <name type="scientific">Vigna mungo</name>
    <name type="common">Black gram</name>
    <name type="synonym">Phaseolus mungo</name>
    <dbReference type="NCBI Taxonomy" id="3915"/>
    <lineage>
        <taxon>Eukaryota</taxon>
        <taxon>Viridiplantae</taxon>
        <taxon>Streptophyta</taxon>
        <taxon>Embryophyta</taxon>
        <taxon>Tracheophyta</taxon>
        <taxon>Spermatophyta</taxon>
        <taxon>Magnoliopsida</taxon>
        <taxon>eudicotyledons</taxon>
        <taxon>Gunneridae</taxon>
        <taxon>Pentapetalae</taxon>
        <taxon>rosids</taxon>
        <taxon>fabids</taxon>
        <taxon>Fabales</taxon>
        <taxon>Fabaceae</taxon>
        <taxon>Papilionoideae</taxon>
        <taxon>50 kb inversion clade</taxon>
        <taxon>NPAAA clade</taxon>
        <taxon>indigoferoid/millettioid clade</taxon>
        <taxon>Phaseoleae</taxon>
        <taxon>Vigna</taxon>
    </lineage>
</organism>
<protein>
    <submittedName>
        <fullName evidence="1">Uncharacterized protein</fullName>
    </submittedName>
</protein>
<evidence type="ECO:0000313" key="2">
    <source>
        <dbReference type="Proteomes" id="UP001374535"/>
    </source>
</evidence>
<dbReference type="EMBL" id="CP144690">
    <property type="protein sequence ID" value="WVY91892.1"/>
    <property type="molecule type" value="Genomic_DNA"/>
</dbReference>
<dbReference type="Proteomes" id="UP001374535">
    <property type="component" value="Chromosome 11"/>
</dbReference>
<accession>A0AAQ3MIU6</accession>
<evidence type="ECO:0000313" key="1">
    <source>
        <dbReference type="EMBL" id="WVY91892.1"/>
    </source>
</evidence>
<gene>
    <name evidence="1" type="ORF">V8G54_037406</name>
</gene>